<protein>
    <submittedName>
        <fullName evidence="1">Uncharacterized protein</fullName>
    </submittedName>
</protein>
<name>A0A101FUJ9_9EURY</name>
<evidence type="ECO:0000313" key="4">
    <source>
        <dbReference type="Proteomes" id="UP000057043"/>
    </source>
</evidence>
<dbReference type="PATRIC" id="fig|301375.6.peg.605"/>
<accession>A0A101FUJ9</accession>
<dbReference type="AlphaFoldDB" id="A0A101FUJ9"/>
<proteinExistence type="predicted"/>
<dbReference type="Proteomes" id="UP000057043">
    <property type="component" value="Unassembled WGS sequence"/>
</dbReference>
<comment type="caution">
    <text evidence="1">The sequence shown here is derived from an EMBL/GenBank/DDBJ whole genome shotgun (WGS) entry which is preliminary data.</text>
</comment>
<sequence length="162" mass="18014">MEDDEKPSTFCEDLRKFIMTFVSSTAEAIQATQGSGGLMIMSVAIGTKLWDEMEQFRECDMPSFETREEKIECFMKTLMDSGVIGDSSFEEKDGHLVITIRDCFFAPASDRQIETGLVHPLCPIGGLIVAGLHKTAHILAALEKVEHDPEGEVSTLTFRLYS</sequence>
<reference evidence="2" key="1">
    <citation type="journal article" date="2015" name="MBio">
        <title>Genome-resolved metagenomic analysis reveals roles for candidate phyla and other microbial community members in biogeochemical transformations in oil reservoirs.</title>
        <authorList>
            <person name="Hu P."/>
            <person name="Tom L."/>
            <person name="Singh A."/>
            <person name="Thomas B.C."/>
            <person name="Baker B.J."/>
            <person name="Piceno Y.M."/>
            <person name="Andersen G.L."/>
            <person name="Banfield J.F."/>
        </authorList>
    </citation>
    <scope>NUCLEOTIDE SEQUENCE [LARGE SCALE GENOMIC DNA]</scope>
    <source>
        <strain evidence="2">56_747</strain>
    </source>
</reference>
<dbReference type="Proteomes" id="UP000053961">
    <property type="component" value="Unassembled WGS sequence"/>
</dbReference>
<organism evidence="1 4">
    <name type="scientific">Methanothrix harundinacea</name>
    <dbReference type="NCBI Taxonomy" id="301375"/>
    <lineage>
        <taxon>Archaea</taxon>
        <taxon>Methanobacteriati</taxon>
        <taxon>Methanobacteriota</taxon>
        <taxon>Stenosarchaea group</taxon>
        <taxon>Methanomicrobia</taxon>
        <taxon>Methanotrichales</taxon>
        <taxon>Methanotrichaceae</taxon>
        <taxon>Methanothrix</taxon>
    </lineage>
</organism>
<evidence type="ECO:0000313" key="2">
    <source>
        <dbReference type="EMBL" id="KUK95934.1"/>
    </source>
</evidence>
<reference evidence="3 4" key="2">
    <citation type="journal article" date="2015" name="MBio">
        <title>Genome-Resolved Metagenomic Analysis Reveals Roles for Candidate Phyla and Other Microbial Community Members in Biogeochemical Transformations in Oil Reservoirs.</title>
        <authorList>
            <person name="Hu P."/>
            <person name="Tom L."/>
            <person name="Singh A."/>
            <person name="Thomas B.C."/>
            <person name="Baker B.J."/>
            <person name="Piceno Y.M."/>
            <person name="Andersen G.L."/>
            <person name="Banfield J.F."/>
        </authorList>
    </citation>
    <scope>NUCLEOTIDE SEQUENCE [LARGE SCALE GENOMIC DNA]</scope>
    <source>
        <strain evidence="1">57_489</strain>
    </source>
</reference>
<evidence type="ECO:0000313" key="3">
    <source>
        <dbReference type="Proteomes" id="UP000053961"/>
    </source>
</evidence>
<dbReference type="EMBL" id="LGFT01000017">
    <property type="protein sequence ID" value="KUK44733.1"/>
    <property type="molecule type" value="Genomic_DNA"/>
</dbReference>
<gene>
    <name evidence="1" type="ORF">XD72_0907</name>
    <name evidence="2" type="ORF">XE07_1461</name>
</gene>
<evidence type="ECO:0000313" key="1">
    <source>
        <dbReference type="EMBL" id="KUK44733.1"/>
    </source>
</evidence>
<dbReference type="EMBL" id="LGHB01000023">
    <property type="protein sequence ID" value="KUK95934.1"/>
    <property type="molecule type" value="Genomic_DNA"/>
</dbReference>